<dbReference type="Gene3D" id="3.10.50.30">
    <property type="entry name" value="Transcription elongation factor, GreA/GreB, C-terminal domain"/>
    <property type="match status" value="1"/>
</dbReference>
<evidence type="ECO:0000256" key="9">
    <source>
        <dbReference type="RuleBase" id="RU000556"/>
    </source>
</evidence>
<dbReference type="NCBIfam" id="NF001261">
    <property type="entry name" value="PRK00226.1-2"/>
    <property type="match status" value="1"/>
</dbReference>
<dbReference type="AlphaFoldDB" id="A0A4U6RHT2"/>
<dbReference type="PANTHER" id="PTHR30437:SF4">
    <property type="entry name" value="TRANSCRIPTION ELONGATION FACTOR GREA"/>
    <property type="match status" value="1"/>
</dbReference>
<feature type="domain" description="Transcription elongation factor GreA/GreB C-terminal" evidence="10">
    <location>
        <begin position="84"/>
        <end position="155"/>
    </location>
</feature>
<evidence type="ECO:0000259" key="11">
    <source>
        <dbReference type="Pfam" id="PF03449"/>
    </source>
</evidence>
<dbReference type="Pfam" id="PF01272">
    <property type="entry name" value="GreA_GreB"/>
    <property type="match status" value="1"/>
</dbReference>
<keyword evidence="3 8" id="KW-0805">Transcription regulation</keyword>
<dbReference type="HAMAP" id="MF_00105">
    <property type="entry name" value="GreA_GreB"/>
    <property type="match status" value="1"/>
</dbReference>
<evidence type="ECO:0000256" key="3">
    <source>
        <dbReference type="ARBA" id="ARBA00023015"/>
    </source>
</evidence>
<dbReference type="Pfam" id="PF03449">
    <property type="entry name" value="GreA_GreB_N"/>
    <property type="match status" value="1"/>
</dbReference>
<dbReference type="GO" id="GO:0006354">
    <property type="term" value="P:DNA-templated transcription elongation"/>
    <property type="evidence" value="ECO:0007669"/>
    <property type="project" value="TreeGrafter"/>
</dbReference>
<reference evidence="12 13" key="1">
    <citation type="submission" date="2019-05" db="EMBL/GenBank/DDBJ databases">
        <title>Draft Genome of Bradyrhizobium elkanii strain SEMIA 938, Used in Commercial Inoculants for Lupinus spp. in Brazil.</title>
        <authorList>
            <person name="Hungria M."/>
            <person name="Delamuta J.R.M."/>
            <person name="Ribeiro R.A."/>
            <person name="Nogueira M.A."/>
        </authorList>
    </citation>
    <scope>NUCLEOTIDE SEQUENCE [LARGE SCALE GENOMIC DNA]</scope>
    <source>
        <strain evidence="12 13">Semia 938</strain>
    </source>
</reference>
<evidence type="ECO:0000259" key="10">
    <source>
        <dbReference type="Pfam" id="PF01272"/>
    </source>
</evidence>
<evidence type="ECO:0000256" key="5">
    <source>
        <dbReference type="ARBA" id="ARBA00023163"/>
    </source>
</evidence>
<dbReference type="NCBIfam" id="TIGR01462">
    <property type="entry name" value="greA"/>
    <property type="match status" value="1"/>
</dbReference>
<keyword evidence="12" id="KW-0251">Elongation factor</keyword>
<dbReference type="Gene3D" id="1.10.287.180">
    <property type="entry name" value="Transcription elongation factor, GreA/GreB, N-terminal domain"/>
    <property type="match status" value="1"/>
</dbReference>
<dbReference type="GO" id="GO:0032784">
    <property type="term" value="P:regulation of DNA-templated transcription elongation"/>
    <property type="evidence" value="ECO:0007669"/>
    <property type="project" value="UniProtKB-UniRule"/>
</dbReference>
<dbReference type="SUPFAM" id="SSF46557">
    <property type="entry name" value="GreA transcript cleavage protein, N-terminal domain"/>
    <property type="match status" value="1"/>
</dbReference>
<evidence type="ECO:0000256" key="1">
    <source>
        <dbReference type="ARBA" id="ARBA00008213"/>
    </source>
</evidence>
<evidence type="ECO:0000256" key="7">
    <source>
        <dbReference type="ARBA" id="ARBA00030776"/>
    </source>
</evidence>
<comment type="caution">
    <text evidence="12">The sequence shown here is derived from an EMBL/GenBank/DDBJ whole genome shotgun (WGS) entry which is preliminary data.</text>
</comment>
<proteinExistence type="inferred from homology"/>
<evidence type="ECO:0000256" key="4">
    <source>
        <dbReference type="ARBA" id="ARBA00023125"/>
    </source>
</evidence>
<evidence type="ECO:0000313" key="13">
    <source>
        <dbReference type="Proteomes" id="UP000305095"/>
    </source>
</evidence>
<dbReference type="PIRSF" id="PIRSF006092">
    <property type="entry name" value="GreA_GreB"/>
    <property type="match status" value="1"/>
</dbReference>
<name>A0A4U6RHT2_BRAEL</name>
<dbReference type="EMBL" id="SZZP01000030">
    <property type="protein sequence ID" value="TKV73859.1"/>
    <property type="molecule type" value="Genomic_DNA"/>
</dbReference>
<dbReference type="InterPro" id="IPR023459">
    <property type="entry name" value="Tscrpt_elong_fac_GreA/B_fam"/>
</dbReference>
<organism evidence="12 13">
    <name type="scientific">Bradyrhizobium elkanii</name>
    <dbReference type="NCBI Taxonomy" id="29448"/>
    <lineage>
        <taxon>Bacteria</taxon>
        <taxon>Pseudomonadati</taxon>
        <taxon>Pseudomonadota</taxon>
        <taxon>Alphaproteobacteria</taxon>
        <taxon>Hyphomicrobiales</taxon>
        <taxon>Nitrobacteraceae</taxon>
        <taxon>Bradyrhizobium</taxon>
    </lineage>
</organism>
<evidence type="ECO:0000256" key="6">
    <source>
        <dbReference type="ARBA" id="ARBA00024916"/>
    </source>
</evidence>
<dbReference type="InterPro" id="IPR028624">
    <property type="entry name" value="Tscrpt_elong_fac_GreA/B"/>
</dbReference>
<sequence>MPTLPMTAAGHAALTDELAERTRIKRPHLAERIQQASADEPNLIENSEYQAALGEQGLNEARIAELESKLARAETIDVSKLSGETIKFGATVTLTDQDTGEERICQIVGEPEADPAKGKISFSSPLARALIGRSKGSVVAVETPGGDKSYKVEQVRWLP</sequence>
<dbReference type="InterPro" id="IPR022691">
    <property type="entry name" value="Tscrpt_elong_fac_GreA/B_N"/>
</dbReference>
<dbReference type="Proteomes" id="UP000305095">
    <property type="component" value="Unassembled WGS sequence"/>
</dbReference>
<dbReference type="InterPro" id="IPR036805">
    <property type="entry name" value="Tscrpt_elong_fac_GreA/B_N_sf"/>
</dbReference>
<keyword evidence="12" id="KW-0648">Protein biosynthesis</keyword>
<comment type="function">
    <text evidence="6 8 9">Necessary for efficient RNA polymerase transcription elongation past template-encoded arresting sites. The arresting sites in DNA have the property of trapping a certain fraction of elongating RNA polymerases that pass through, resulting in locked ternary complexes. Cleavage of the nascent transcript by cleavage factors such as GreA or GreB allows the resumption of elongation from the new 3'terminus. GreA releases sequences of 2 to 3 nucleotides.</text>
</comment>
<accession>A0A4U6RHT2</accession>
<evidence type="ECO:0000256" key="2">
    <source>
        <dbReference type="ARBA" id="ARBA00013729"/>
    </source>
</evidence>
<dbReference type="InterPro" id="IPR001437">
    <property type="entry name" value="Tscrpt_elong_fac_GreA/B_C"/>
</dbReference>
<keyword evidence="4 8" id="KW-0238">DNA-binding</keyword>
<dbReference type="FunFam" id="3.10.50.30:FF:000001">
    <property type="entry name" value="Transcription elongation factor GreA"/>
    <property type="match status" value="1"/>
</dbReference>
<gene>
    <name evidence="8 12" type="primary">greA</name>
    <name evidence="12" type="ORF">FDV58_34935</name>
</gene>
<protein>
    <recommendedName>
        <fullName evidence="2 8">Transcription elongation factor GreA</fullName>
    </recommendedName>
    <alternativeName>
        <fullName evidence="7 8">Transcript cleavage factor GreA</fullName>
    </alternativeName>
</protein>
<evidence type="ECO:0000313" key="12">
    <source>
        <dbReference type="EMBL" id="TKV73859.1"/>
    </source>
</evidence>
<dbReference type="GO" id="GO:0070063">
    <property type="term" value="F:RNA polymerase binding"/>
    <property type="evidence" value="ECO:0007669"/>
    <property type="project" value="InterPro"/>
</dbReference>
<dbReference type="GO" id="GO:0003746">
    <property type="term" value="F:translation elongation factor activity"/>
    <property type="evidence" value="ECO:0007669"/>
    <property type="project" value="UniProtKB-KW"/>
</dbReference>
<dbReference type="SUPFAM" id="SSF54534">
    <property type="entry name" value="FKBP-like"/>
    <property type="match status" value="1"/>
</dbReference>
<evidence type="ECO:0000256" key="8">
    <source>
        <dbReference type="HAMAP-Rule" id="MF_00105"/>
    </source>
</evidence>
<dbReference type="FunFam" id="1.10.287.180:FF:000001">
    <property type="entry name" value="Transcription elongation factor GreA"/>
    <property type="match status" value="1"/>
</dbReference>
<feature type="domain" description="Transcription elongation factor GreA/GreB N-terminal" evidence="11">
    <location>
        <begin position="5"/>
        <end position="74"/>
    </location>
</feature>
<dbReference type="PANTHER" id="PTHR30437">
    <property type="entry name" value="TRANSCRIPTION ELONGATION FACTOR GREA"/>
    <property type="match status" value="1"/>
</dbReference>
<dbReference type="InterPro" id="IPR006359">
    <property type="entry name" value="Tscrpt_elong_fac_GreA"/>
</dbReference>
<dbReference type="GO" id="GO:0003677">
    <property type="term" value="F:DNA binding"/>
    <property type="evidence" value="ECO:0007669"/>
    <property type="project" value="UniProtKB-UniRule"/>
</dbReference>
<keyword evidence="5 8" id="KW-0804">Transcription</keyword>
<dbReference type="InterPro" id="IPR036953">
    <property type="entry name" value="GreA/GreB_C_sf"/>
</dbReference>
<comment type="similarity">
    <text evidence="1 8 9">Belongs to the GreA/GreB family.</text>
</comment>